<keyword evidence="2" id="KW-0812">Transmembrane</keyword>
<gene>
    <name evidence="4" type="ORF">F0919_00825</name>
</gene>
<proteinExistence type="inferred from homology"/>
<evidence type="ECO:0000313" key="4">
    <source>
        <dbReference type="EMBL" id="KAA5536242.1"/>
    </source>
</evidence>
<name>A0A5M6CQJ7_9BACT</name>
<dbReference type="InterPro" id="IPR003362">
    <property type="entry name" value="Bact_transf"/>
</dbReference>
<evidence type="ECO:0000259" key="3">
    <source>
        <dbReference type="Pfam" id="PF02397"/>
    </source>
</evidence>
<accession>A0A5M6CQJ7</accession>
<dbReference type="PANTHER" id="PTHR30576">
    <property type="entry name" value="COLANIC BIOSYNTHESIS UDP-GLUCOSE LIPID CARRIER TRANSFERASE"/>
    <property type="match status" value="1"/>
</dbReference>
<keyword evidence="2" id="KW-1133">Transmembrane helix</keyword>
<dbReference type="EMBL" id="VWSH01000001">
    <property type="protein sequence ID" value="KAA5536242.1"/>
    <property type="molecule type" value="Genomic_DNA"/>
</dbReference>
<organism evidence="4 5">
    <name type="scientific">Taibaiella lutea</name>
    <dbReference type="NCBI Taxonomy" id="2608001"/>
    <lineage>
        <taxon>Bacteria</taxon>
        <taxon>Pseudomonadati</taxon>
        <taxon>Bacteroidota</taxon>
        <taxon>Chitinophagia</taxon>
        <taxon>Chitinophagales</taxon>
        <taxon>Chitinophagaceae</taxon>
        <taxon>Taibaiella</taxon>
    </lineage>
</organism>
<feature type="transmembrane region" description="Helical" evidence="2">
    <location>
        <begin position="96"/>
        <end position="114"/>
    </location>
</feature>
<feature type="domain" description="Bacterial sugar transferase" evidence="3">
    <location>
        <begin position="180"/>
        <end position="307"/>
    </location>
</feature>
<dbReference type="AlphaFoldDB" id="A0A5M6CQJ7"/>
<evidence type="ECO:0000313" key="5">
    <source>
        <dbReference type="Proteomes" id="UP000323632"/>
    </source>
</evidence>
<comment type="similarity">
    <text evidence="1">Belongs to the bacterial sugar transferase family.</text>
</comment>
<dbReference type="Proteomes" id="UP000323632">
    <property type="component" value="Unassembled WGS sequence"/>
</dbReference>
<keyword evidence="4" id="KW-0808">Transferase</keyword>
<keyword evidence="5" id="KW-1185">Reference proteome</keyword>
<sequence length="343" mass="39737">MKNLISSQAGSEVNEYVSSFVDTADEQTFIVSTTTDFNIQSQDSKTAIINLAKTNNIRRINKFFETVNATLEQDGIYIGCGETFHARKQRKKIGKVPIIGSFYFMLEFVFLRMFPKVTGLKKIYFFVTKGRERLLSKAEILGRLVSCGFEIVDQRSINGLLYFVGKKVKQPAFDMNPSYGLLFKMQRIGKHGKMIGVYKFRTMHPYAEYLHDYVLKQNGYAASGKPADDFRLTPWGKFFRKYWIDEMPQIVNVIKGEMKLVGIRPVGRRYFEDITEDLQKLRITQKPGCIPPYVALNRRSDVESVQEAERHYLIEKIEKPHFTDTRYFVNAVYNIVVKKKRSA</sequence>
<dbReference type="Pfam" id="PF02397">
    <property type="entry name" value="Bac_transf"/>
    <property type="match status" value="1"/>
</dbReference>
<dbReference type="GO" id="GO:0016780">
    <property type="term" value="F:phosphotransferase activity, for other substituted phosphate groups"/>
    <property type="evidence" value="ECO:0007669"/>
    <property type="project" value="TreeGrafter"/>
</dbReference>
<keyword evidence="2" id="KW-0472">Membrane</keyword>
<reference evidence="4 5" key="1">
    <citation type="submission" date="2019-09" db="EMBL/GenBank/DDBJ databases">
        <title>Genome sequence and assembly of Taibaiella sp.</title>
        <authorList>
            <person name="Chhetri G."/>
        </authorList>
    </citation>
    <scope>NUCLEOTIDE SEQUENCE [LARGE SCALE GENOMIC DNA]</scope>
    <source>
        <strain evidence="4 5">KVB11</strain>
    </source>
</reference>
<dbReference type="RefSeq" id="WP_150030815.1">
    <property type="nucleotide sequence ID" value="NZ_VWSH01000001.1"/>
</dbReference>
<protein>
    <submittedName>
        <fullName evidence="4">Sugar transferase</fullName>
    </submittedName>
</protein>
<dbReference type="PANTHER" id="PTHR30576:SF0">
    <property type="entry name" value="UNDECAPRENYL-PHOSPHATE N-ACETYLGALACTOSAMINYL 1-PHOSPHATE TRANSFERASE-RELATED"/>
    <property type="match status" value="1"/>
</dbReference>
<evidence type="ECO:0000256" key="1">
    <source>
        <dbReference type="ARBA" id="ARBA00006464"/>
    </source>
</evidence>
<evidence type="ECO:0000256" key="2">
    <source>
        <dbReference type="SAM" id="Phobius"/>
    </source>
</evidence>
<comment type="caution">
    <text evidence="4">The sequence shown here is derived from an EMBL/GenBank/DDBJ whole genome shotgun (WGS) entry which is preliminary data.</text>
</comment>